<dbReference type="Pfam" id="PF07943">
    <property type="entry name" value="PBP5_C"/>
    <property type="match status" value="1"/>
</dbReference>
<evidence type="ECO:0000256" key="12">
    <source>
        <dbReference type="ARBA" id="ARBA00034000"/>
    </source>
</evidence>
<protein>
    <recommendedName>
        <fullName evidence="4">serine-type D-Ala-D-Ala carboxypeptidase</fullName>
        <ecNumber evidence="4">3.4.16.4</ecNumber>
    </recommendedName>
</protein>
<accession>A0ABW4JH60</accession>
<dbReference type="InterPro" id="IPR012338">
    <property type="entry name" value="Beta-lactam/transpept-like"/>
</dbReference>
<dbReference type="InterPro" id="IPR015956">
    <property type="entry name" value="Peniciliin-bd_prot_C_sf"/>
</dbReference>
<evidence type="ECO:0000256" key="13">
    <source>
        <dbReference type="RuleBase" id="RU004016"/>
    </source>
</evidence>
<evidence type="ECO:0000313" key="17">
    <source>
        <dbReference type="Proteomes" id="UP001597079"/>
    </source>
</evidence>
<evidence type="ECO:0000256" key="3">
    <source>
        <dbReference type="ARBA" id="ARBA00007164"/>
    </source>
</evidence>
<gene>
    <name evidence="16" type="ORF">ACFSB2_10375</name>
</gene>
<dbReference type="PANTHER" id="PTHR21581">
    <property type="entry name" value="D-ALANYL-D-ALANINE CARBOXYPEPTIDASE"/>
    <property type="match status" value="1"/>
</dbReference>
<evidence type="ECO:0000256" key="9">
    <source>
        <dbReference type="ARBA" id="ARBA00022960"/>
    </source>
</evidence>
<feature type="domain" description="Peptidase S11 D-Ala-D-Ala carboxypeptidase A C-terminal" evidence="15">
    <location>
        <begin position="307"/>
        <end position="396"/>
    </location>
</feature>
<keyword evidence="8 16" id="KW-0378">Hydrolase</keyword>
<evidence type="ECO:0000256" key="4">
    <source>
        <dbReference type="ARBA" id="ARBA00012448"/>
    </source>
</evidence>
<comment type="similarity">
    <text evidence="3 13">Belongs to the peptidase S11 family.</text>
</comment>
<reference evidence="17" key="1">
    <citation type="journal article" date="2019" name="Int. J. Syst. Evol. Microbiol.">
        <title>The Global Catalogue of Microorganisms (GCM) 10K type strain sequencing project: providing services to taxonomists for standard genome sequencing and annotation.</title>
        <authorList>
            <consortium name="The Broad Institute Genomics Platform"/>
            <consortium name="The Broad Institute Genome Sequencing Center for Infectious Disease"/>
            <person name="Wu L."/>
            <person name="Ma J."/>
        </authorList>
    </citation>
    <scope>NUCLEOTIDE SEQUENCE [LARGE SCALE GENOMIC DNA]</scope>
    <source>
        <strain evidence="17">CGMCC 1.12286</strain>
    </source>
</reference>
<evidence type="ECO:0000256" key="1">
    <source>
        <dbReference type="ARBA" id="ARBA00003217"/>
    </source>
</evidence>
<evidence type="ECO:0000256" key="7">
    <source>
        <dbReference type="ARBA" id="ARBA00022729"/>
    </source>
</evidence>
<dbReference type="PANTHER" id="PTHR21581:SF6">
    <property type="entry name" value="TRAFFICKING PROTEIN PARTICLE COMPLEX SUBUNIT 12"/>
    <property type="match status" value="1"/>
</dbReference>
<dbReference type="RefSeq" id="WP_377942959.1">
    <property type="nucleotide sequence ID" value="NZ_JBHUCX010000024.1"/>
</dbReference>
<comment type="catalytic activity">
    <reaction evidence="12">
        <text>Preferential cleavage: (Ac)2-L-Lys-D-Ala-|-D-Ala. Also transpeptidation of peptidyl-alanyl moieties that are N-acyl substituents of D-alanine.</text>
        <dbReference type="EC" id="3.4.16.4"/>
    </reaction>
</comment>
<dbReference type="EMBL" id="JBHUCX010000024">
    <property type="protein sequence ID" value="MFD1675099.1"/>
    <property type="molecule type" value="Genomic_DNA"/>
</dbReference>
<organism evidence="16 17">
    <name type="scientific">Alicyclobacillus fodiniaquatilis</name>
    <dbReference type="NCBI Taxonomy" id="1661150"/>
    <lineage>
        <taxon>Bacteria</taxon>
        <taxon>Bacillati</taxon>
        <taxon>Bacillota</taxon>
        <taxon>Bacilli</taxon>
        <taxon>Bacillales</taxon>
        <taxon>Alicyclobacillaceae</taxon>
        <taxon>Alicyclobacillus</taxon>
    </lineage>
</organism>
<dbReference type="InterPro" id="IPR018044">
    <property type="entry name" value="Peptidase_S11"/>
</dbReference>
<keyword evidence="11" id="KW-0961">Cell wall biogenesis/degradation</keyword>
<dbReference type="InterPro" id="IPR001967">
    <property type="entry name" value="Peptidase_S11_N"/>
</dbReference>
<dbReference type="InterPro" id="IPR012907">
    <property type="entry name" value="Peptidase_S11_C"/>
</dbReference>
<keyword evidence="7 14" id="KW-0732">Signal</keyword>
<dbReference type="Gene3D" id="3.40.710.10">
    <property type="entry name" value="DD-peptidase/beta-lactamase superfamily"/>
    <property type="match status" value="1"/>
</dbReference>
<feature type="signal peptide" evidence="14">
    <location>
        <begin position="1"/>
        <end position="32"/>
    </location>
</feature>
<dbReference type="InterPro" id="IPR037167">
    <property type="entry name" value="Peptidase_S11_C_sf"/>
</dbReference>
<dbReference type="Proteomes" id="UP001597079">
    <property type="component" value="Unassembled WGS sequence"/>
</dbReference>
<dbReference type="EC" id="3.4.16.4" evidence="4"/>
<keyword evidence="5 16" id="KW-0121">Carboxypeptidase</keyword>
<dbReference type="SUPFAM" id="SSF56601">
    <property type="entry name" value="beta-lactamase/transpeptidase-like"/>
    <property type="match status" value="1"/>
</dbReference>
<dbReference type="SUPFAM" id="SSF69189">
    <property type="entry name" value="Penicillin-binding protein associated domain"/>
    <property type="match status" value="1"/>
</dbReference>
<keyword evidence="9" id="KW-0133">Cell shape</keyword>
<evidence type="ECO:0000259" key="15">
    <source>
        <dbReference type="SMART" id="SM00936"/>
    </source>
</evidence>
<dbReference type="PRINTS" id="PR00725">
    <property type="entry name" value="DADACBPTASE1"/>
</dbReference>
<dbReference type="SMART" id="SM00936">
    <property type="entry name" value="PBP5_C"/>
    <property type="match status" value="1"/>
</dbReference>
<evidence type="ECO:0000313" key="16">
    <source>
        <dbReference type="EMBL" id="MFD1675099.1"/>
    </source>
</evidence>
<keyword evidence="6" id="KW-0645">Protease</keyword>
<evidence type="ECO:0000256" key="2">
    <source>
        <dbReference type="ARBA" id="ARBA00004752"/>
    </source>
</evidence>
<dbReference type="Gene3D" id="2.60.410.10">
    <property type="entry name" value="D-Ala-D-Ala carboxypeptidase, C-terminal domain"/>
    <property type="match status" value="1"/>
</dbReference>
<evidence type="ECO:0000256" key="8">
    <source>
        <dbReference type="ARBA" id="ARBA00022801"/>
    </source>
</evidence>
<dbReference type="GO" id="GO:0004180">
    <property type="term" value="F:carboxypeptidase activity"/>
    <property type="evidence" value="ECO:0007669"/>
    <property type="project" value="UniProtKB-KW"/>
</dbReference>
<keyword evidence="17" id="KW-1185">Reference proteome</keyword>
<feature type="chain" id="PRO_5045379450" description="serine-type D-Ala-D-Ala carboxypeptidase" evidence="14">
    <location>
        <begin position="33"/>
        <end position="417"/>
    </location>
</feature>
<evidence type="ECO:0000256" key="5">
    <source>
        <dbReference type="ARBA" id="ARBA00022645"/>
    </source>
</evidence>
<sequence length="417" mass="45174">MPNWKRSVATTAIACSCVLGTTNASFLTSSFAATSVVPYVDDSALVSSTKTAQPEVNVSLAKEAKSAVIMDATTGKILYQKNAHKELPMASITKIMTMLLIMDAIHAGRVQWTDQVKTSEYAASMGGSQIFLEPNESMSVRDMVKGIAIASGNDACVAMAEHLSGSEEAFVAQMNQKAKQLGMNDTHFVNCNGLPAKNHYASAHDIAVMSQALLQYPEITKFTSVYSDYLRKGSAHPLWLVNSNKLVRFYDGVDGLKTGYTQEARYCLSATAKKQGFRVIAVVMGEPKPPVRNAEVSGMLNWAFSNYTSKLIYPQGHVVAKAKVSKGRVDKVEAVTAAPVGFVTQRAAKVSYETQIELMKMKAPVRQGDKVGELKVMVNHHMVAKVPLIAKTSVQKANFIQGFGKTVKKIITFGTAD</sequence>
<comment type="pathway">
    <text evidence="2">Cell wall biogenesis; peptidoglycan biosynthesis.</text>
</comment>
<proteinExistence type="inferred from homology"/>
<dbReference type="PROSITE" id="PS51257">
    <property type="entry name" value="PROKAR_LIPOPROTEIN"/>
    <property type="match status" value="1"/>
</dbReference>
<comment type="function">
    <text evidence="1">Removes C-terminal D-alanyl residues from sugar-peptide cell wall precursors.</text>
</comment>
<name>A0ABW4JH60_9BACL</name>
<keyword evidence="10" id="KW-0573">Peptidoglycan synthesis</keyword>
<evidence type="ECO:0000256" key="14">
    <source>
        <dbReference type="SAM" id="SignalP"/>
    </source>
</evidence>
<evidence type="ECO:0000256" key="10">
    <source>
        <dbReference type="ARBA" id="ARBA00022984"/>
    </source>
</evidence>
<evidence type="ECO:0000256" key="6">
    <source>
        <dbReference type="ARBA" id="ARBA00022670"/>
    </source>
</evidence>
<dbReference type="Pfam" id="PF00768">
    <property type="entry name" value="Peptidase_S11"/>
    <property type="match status" value="1"/>
</dbReference>
<comment type="caution">
    <text evidence="16">The sequence shown here is derived from an EMBL/GenBank/DDBJ whole genome shotgun (WGS) entry which is preliminary data.</text>
</comment>
<evidence type="ECO:0000256" key="11">
    <source>
        <dbReference type="ARBA" id="ARBA00023316"/>
    </source>
</evidence>